<dbReference type="Pfam" id="PF02698">
    <property type="entry name" value="DUF218"/>
    <property type="match status" value="1"/>
</dbReference>
<dbReference type="PANTHER" id="PTHR30336:SF4">
    <property type="entry name" value="ENVELOPE BIOGENESIS FACTOR ELYC"/>
    <property type="match status" value="1"/>
</dbReference>
<evidence type="ECO:0000313" key="3">
    <source>
        <dbReference type="EMBL" id="WZL70822.1"/>
    </source>
</evidence>
<gene>
    <name evidence="3" type="ORF">QBE51_04680</name>
</gene>
<dbReference type="Proteomes" id="UP001486565">
    <property type="component" value="Chromosome"/>
</dbReference>
<accession>A0ABZ2Y658</accession>
<feature type="transmembrane region" description="Helical" evidence="1">
    <location>
        <begin position="28"/>
        <end position="48"/>
    </location>
</feature>
<dbReference type="InterPro" id="IPR051599">
    <property type="entry name" value="Cell_Envelope_Assoc"/>
</dbReference>
<feature type="transmembrane region" description="Helical" evidence="1">
    <location>
        <begin position="60"/>
        <end position="80"/>
    </location>
</feature>
<dbReference type="InterPro" id="IPR003848">
    <property type="entry name" value="DUF218"/>
</dbReference>
<sequence length="245" mass="28348">MIYFFRFLVLFGILNLISLYLLDSGVGMVPVWLGIIIGSFVLSINQWYQFFFSHNWIKELFLFGMIFFCIIECLIIINGFKTSIHTKSDYIIVLGARVRGRVPSLTLKNRLDKAYEYLIKHPETIAVLSGGQGPGEDISEGEAMREYLVKKGIEKERLIIEHQSTNTEENMRYSFQIIDEKKKDAKVIVVTSRFHILRSKMLAREIGKKVEGIGVNTMPYLIPTYYLREFFAVIKECGRLLVKII</sequence>
<proteinExistence type="predicted"/>
<protein>
    <submittedName>
        <fullName evidence="3">YdcF family protein</fullName>
    </submittedName>
</protein>
<reference evidence="3 4" key="1">
    <citation type="submission" date="2023-03" db="EMBL/GenBank/DDBJ databases">
        <title>Novel Species.</title>
        <authorList>
            <person name="Ma S."/>
        </authorList>
    </citation>
    <scope>NUCLEOTIDE SEQUENCE [LARGE SCALE GENOMIC DNA]</scope>
    <source>
        <strain evidence="3 4">LIND6LT2</strain>
    </source>
</reference>
<dbReference type="RefSeq" id="WP_341877779.1">
    <property type="nucleotide sequence ID" value="NZ_CP121687.1"/>
</dbReference>
<keyword evidence="1" id="KW-0812">Transmembrane</keyword>
<evidence type="ECO:0000313" key="4">
    <source>
        <dbReference type="Proteomes" id="UP001486565"/>
    </source>
</evidence>
<keyword evidence="1" id="KW-1133">Transmembrane helix</keyword>
<keyword evidence="4" id="KW-1185">Reference proteome</keyword>
<dbReference type="PANTHER" id="PTHR30336">
    <property type="entry name" value="INNER MEMBRANE PROTEIN, PROBABLE PERMEASE"/>
    <property type="match status" value="1"/>
</dbReference>
<dbReference type="Gene3D" id="3.40.50.620">
    <property type="entry name" value="HUPs"/>
    <property type="match status" value="1"/>
</dbReference>
<keyword evidence="1" id="KW-0472">Membrane</keyword>
<feature type="transmembrane region" description="Helical" evidence="1">
    <location>
        <begin position="5"/>
        <end position="22"/>
    </location>
</feature>
<evidence type="ECO:0000256" key="1">
    <source>
        <dbReference type="SAM" id="Phobius"/>
    </source>
</evidence>
<feature type="domain" description="DUF218" evidence="2">
    <location>
        <begin position="89"/>
        <end position="236"/>
    </location>
</feature>
<evidence type="ECO:0000259" key="2">
    <source>
        <dbReference type="Pfam" id="PF02698"/>
    </source>
</evidence>
<dbReference type="EMBL" id="CP121687">
    <property type="protein sequence ID" value="WZL70822.1"/>
    <property type="molecule type" value="Genomic_DNA"/>
</dbReference>
<organism evidence="3 4">
    <name type="scientific">Defluviitalea saccharophila</name>
    <dbReference type="NCBI Taxonomy" id="879970"/>
    <lineage>
        <taxon>Bacteria</taxon>
        <taxon>Bacillati</taxon>
        <taxon>Bacillota</taxon>
        <taxon>Clostridia</taxon>
        <taxon>Lachnospirales</taxon>
        <taxon>Defluviitaleaceae</taxon>
        <taxon>Defluviitalea</taxon>
    </lineage>
</organism>
<name>A0ABZ2Y658_9FIRM</name>
<dbReference type="CDD" id="cd06259">
    <property type="entry name" value="YdcF-like"/>
    <property type="match status" value="1"/>
</dbReference>
<dbReference type="InterPro" id="IPR014729">
    <property type="entry name" value="Rossmann-like_a/b/a_fold"/>
</dbReference>